<accession>A0A8A7K577</accession>
<protein>
    <recommendedName>
        <fullName evidence="6">PNPLA domain-containing protein</fullName>
    </recommendedName>
</protein>
<dbReference type="InterPro" id="IPR050301">
    <property type="entry name" value="NTE"/>
</dbReference>
<evidence type="ECO:0000256" key="4">
    <source>
        <dbReference type="PROSITE-ProRule" id="PRU01161"/>
    </source>
</evidence>
<dbReference type="AlphaFoldDB" id="A0A8A7K577"/>
<dbReference type="PANTHER" id="PTHR14226:SF29">
    <property type="entry name" value="NEUROPATHY TARGET ESTERASE SWS"/>
    <property type="match status" value="1"/>
</dbReference>
<dbReference type="PROSITE" id="PS51635">
    <property type="entry name" value="PNPLA"/>
    <property type="match status" value="1"/>
</dbReference>
<dbReference type="GO" id="GO:0016042">
    <property type="term" value="P:lipid catabolic process"/>
    <property type="evidence" value="ECO:0007669"/>
    <property type="project" value="UniProtKB-UniRule"/>
</dbReference>
<keyword evidence="1 4" id="KW-0378">Hydrolase</keyword>
<feature type="transmembrane region" description="Helical" evidence="5">
    <location>
        <begin position="16"/>
        <end position="36"/>
    </location>
</feature>
<proteinExistence type="predicted"/>
<keyword evidence="5" id="KW-0812">Transmembrane</keyword>
<feature type="domain" description="PNPLA" evidence="6">
    <location>
        <begin position="70"/>
        <end position="229"/>
    </location>
</feature>
<dbReference type="SUPFAM" id="SSF52151">
    <property type="entry name" value="FabD/lysophospholipase-like"/>
    <property type="match status" value="1"/>
</dbReference>
<dbReference type="EMBL" id="CP046640">
    <property type="protein sequence ID" value="QTL96846.1"/>
    <property type="molecule type" value="Genomic_DNA"/>
</dbReference>
<organism evidence="7 8">
    <name type="scientific">Iocasia fonsfrigidae</name>
    <dbReference type="NCBI Taxonomy" id="2682810"/>
    <lineage>
        <taxon>Bacteria</taxon>
        <taxon>Bacillati</taxon>
        <taxon>Bacillota</taxon>
        <taxon>Clostridia</taxon>
        <taxon>Halanaerobiales</taxon>
        <taxon>Halanaerobiaceae</taxon>
        <taxon>Iocasia</taxon>
    </lineage>
</organism>
<gene>
    <name evidence="7" type="ORF">GM661_02080</name>
</gene>
<sequence>MIIGVASKMIIKKQLLIEKIVIIMMLLIILSLPVLANSENSLTVIEEAGETYLVEDINRFNNLERPVVALALSGGGARALFNIGVIKALVEEGVPIDIVVGTSMGSIVGSLYGSGLAIEQIEEIVTRTPFSRLLEINVADSQSLLKTAKVNRFIEDISPYKRLEEYPVPTALLSYDLTDGSKYLTTTGRISEEIQSSYAIPFYFPIYQKNGRFLIDPGTVEISPAKAASVLGGDLIIATMSSDQKTPPQLYDTPLKSTKRFLDLIQDKNAKRILENYADIVIETDVSKYSFMDFNKAEELIELGYRSARKKMPQLRRLLQEREILLDDYQPRPFINVEQEFVDLKYDRIIVDSRDIIPVFHYGKDHSFFNQGLIRTIRAKAQYGLEYTKGQLHLNGLYTNNKTDDIEIKGRWCKLTNSTDFILKSSFSSNSDLQDYEIGIKYYQYAYTIGFGRGEIAEQDYLYLDNSYELTFGENLITGETDLLFPFGINQAKILTSQQASYMISSKWRINSTFVYNNSKLMESPIIYRGQKPDPFVEKQSSLELEYTYRFLDSIKIMSVFQLTDIGTYLFADYHNQEKDHLAYGIGTRSKFNLLGFKPVDLNFYYAYDQEEENYHLGMAFDYLF</sequence>
<evidence type="ECO:0000256" key="5">
    <source>
        <dbReference type="SAM" id="Phobius"/>
    </source>
</evidence>
<evidence type="ECO:0000313" key="7">
    <source>
        <dbReference type="EMBL" id="QTL96846.1"/>
    </source>
</evidence>
<comment type="caution">
    <text evidence="4">Lacks conserved residue(s) required for the propagation of feature annotation.</text>
</comment>
<keyword evidence="5" id="KW-1133">Transmembrane helix</keyword>
<evidence type="ECO:0000256" key="3">
    <source>
        <dbReference type="ARBA" id="ARBA00023098"/>
    </source>
</evidence>
<dbReference type="PANTHER" id="PTHR14226">
    <property type="entry name" value="NEUROPATHY TARGET ESTERASE/SWISS CHEESE D.MELANOGASTER"/>
    <property type="match status" value="1"/>
</dbReference>
<dbReference type="Proteomes" id="UP000665020">
    <property type="component" value="Chromosome"/>
</dbReference>
<keyword evidence="3 4" id="KW-0443">Lipid metabolism</keyword>
<feature type="short sequence motif" description="GXSXG" evidence="4">
    <location>
        <begin position="101"/>
        <end position="105"/>
    </location>
</feature>
<name>A0A8A7K577_9FIRM</name>
<keyword evidence="2 4" id="KW-0442">Lipid degradation</keyword>
<dbReference type="InterPro" id="IPR016035">
    <property type="entry name" value="Acyl_Trfase/lysoPLipase"/>
</dbReference>
<dbReference type="Pfam" id="PF01734">
    <property type="entry name" value="Patatin"/>
    <property type="match status" value="1"/>
</dbReference>
<dbReference type="KEGG" id="ifn:GM661_02080"/>
<feature type="active site" description="Proton acceptor" evidence="4">
    <location>
        <position position="216"/>
    </location>
</feature>
<evidence type="ECO:0000259" key="6">
    <source>
        <dbReference type="PROSITE" id="PS51635"/>
    </source>
</evidence>
<evidence type="ECO:0000256" key="2">
    <source>
        <dbReference type="ARBA" id="ARBA00022963"/>
    </source>
</evidence>
<evidence type="ECO:0000313" key="8">
    <source>
        <dbReference type="Proteomes" id="UP000665020"/>
    </source>
</evidence>
<feature type="active site" description="Nucleophile" evidence="4">
    <location>
        <position position="103"/>
    </location>
</feature>
<dbReference type="Gene3D" id="3.40.1090.10">
    <property type="entry name" value="Cytosolic phospholipase A2 catalytic domain"/>
    <property type="match status" value="1"/>
</dbReference>
<dbReference type="InterPro" id="IPR002641">
    <property type="entry name" value="PNPLA_dom"/>
</dbReference>
<keyword evidence="8" id="KW-1185">Reference proteome</keyword>
<reference evidence="7" key="1">
    <citation type="submission" date="2019-12" db="EMBL/GenBank/DDBJ databases">
        <authorList>
            <person name="zhang j."/>
            <person name="sun C.M."/>
        </authorList>
    </citation>
    <scope>NUCLEOTIDE SEQUENCE</scope>
    <source>
        <strain evidence="7">NS-1</strain>
    </source>
</reference>
<keyword evidence="5" id="KW-0472">Membrane</keyword>
<dbReference type="GO" id="GO:0016787">
    <property type="term" value="F:hydrolase activity"/>
    <property type="evidence" value="ECO:0007669"/>
    <property type="project" value="UniProtKB-UniRule"/>
</dbReference>
<evidence type="ECO:0000256" key="1">
    <source>
        <dbReference type="ARBA" id="ARBA00022801"/>
    </source>
</evidence>